<evidence type="ECO:0000313" key="3">
    <source>
        <dbReference type="EMBL" id="MSU07196.1"/>
    </source>
</evidence>
<proteinExistence type="predicted"/>
<feature type="signal peptide" evidence="2">
    <location>
        <begin position="1"/>
        <end position="24"/>
    </location>
</feature>
<keyword evidence="2" id="KW-0732">Signal</keyword>
<comment type="subcellular location">
    <subcellularLocation>
        <location evidence="1">Cell envelope</location>
    </subcellularLocation>
</comment>
<dbReference type="RefSeq" id="WP_154426739.1">
    <property type="nucleotide sequence ID" value="NZ_VUNN01000030.1"/>
</dbReference>
<evidence type="ECO:0000313" key="4">
    <source>
        <dbReference type="Proteomes" id="UP000460549"/>
    </source>
</evidence>
<dbReference type="GO" id="GO:0030313">
    <property type="term" value="C:cell envelope"/>
    <property type="evidence" value="ECO:0007669"/>
    <property type="project" value="UniProtKB-SubCell"/>
</dbReference>
<accession>A0A7X2PE08</accession>
<evidence type="ECO:0000256" key="1">
    <source>
        <dbReference type="ARBA" id="ARBA00004196"/>
    </source>
</evidence>
<gene>
    <name evidence="3" type="ORF">FYJ80_10535</name>
</gene>
<dbReference type="InterPro" id="IPR013378">
    <property type="entry name" value="InlB-like_B-rpt"/>
</dbReference>
<keyword evidence="4" id="KW-1185">Reference proteome</keyword>
<evidence type="ECO:0000256" key="2">
    <source>
        <dbReference type="SAM" id="SignalP"/>
    </source>
</evidence>
<dbReference type="Proteomes" id="UP000460549">
    <property type="component" value="Unassembled WGS sequence"/>
</dbReference>
<protein>
    <submittedName>
        <fullName evidence="3">InlB B-repeat-containing protein</fullName>
    </submittedName>
</protein>
<organism evidence="3 4">
    <name type="scientific">Bullifex porci</name>
    <dbReference type="NCBI Taxonomy" id="2606638"/>
    <lineage>
        <taxon>Bacteria</taxon>
        <taxon>Pseudomonadati</taxon>
        <taxon>Spirochaetota</taxon>
        <taxon>Spirochaetia</taxon>
        <taxon>Spirochaetales</taxon>
        <taxon>Spirochaetaceae</taxon>
        <taxon>Bullifex</taxon>
    </lineage>
</organism>
<dbReference type="InterPro" id="IPR042229">
    <property type="entry name" value="Listeria/Bacterioides_rpt_sf"/>
</dbReference>
<name>A0A7X2PE08_9SPIO</name>
<sequence length="784" mass="88078">MNAKRVFKALLIIITVMVIFSCNSETPVSNVVSVYIDYKDGSTVRVQDIIQGNIFPLPATPKKEKSIFTGWYLSDGTKLEVNPVVRQNMTIEAHWFDLPGEIFLNTYLGTKAIKTQGTPIAFSYDVSACPVNTNWVWKVNGKNAGNNPALLSLDSANMEGDYRISIEANETEAASFLLTITRETVYSIIYIVGDMKKVESGFSVGLNITPKSVSELGGIIPSDNVFNQWEVISPNSLTLNPSGDFSMPSCDVILRAKFTEKKYRVDINADEGFILNPSVIENKKNGEYVSLPSVSGNDGFDAVWYLDGNEITGGFTINGKDVVLTLKKEVMKKNISIDSASFTIDPISIAPQRPGVKVKLPLVQSEAADGYEFLWSMNETPVSGSFIMPNSDVTLKLTVRGKLYSISYILDGWTLPNNIKTWARYGESLSIPSPSKEGMNFTGWKIDNEGTLSDLPSTMPNKDIVLRPVGEARSVNIKVIHQDTDGNRLKEKSISDKKYGDTIIFKDIEYDNVEYYFASAECFYSEDGFSYDHRIDCSSDSFNVPSGNVMLYMTYAKFEKKPVGGVIYYDIGPSISNAEYIFYKEDGEKITYTDNIAVLKDAAFYIKKGIGEDRFLVVYPELISRDKLQWGFNDNNDICDYYRNANVKVATGLEIGYGKSATEKILRYIEQYCQGDNEKKLYKNGKKEVEYVWDVLSYKLTTFSQDQPNDYWIPSRDELVALVKSVNIPDKIKLTGVNDAFISSSSTNKGTQYYIVRLNMNNDVSYRFKNDITYYYNAVMIRSI</sequence>
<dbReference type="AlphaFoldDB" id="A0A7X2PE08"/>
<feature type="chain" id="PRO_5031082773" evidence="2">
    <location>
        <begin position="25"/>
        <end position="784"/>
    </location>
</feature>
<comment type="caution">
    <text evidence="3">The sequence shown here is derived from an EMBL/GenBank/DDBJ whole genome shotgun (WGS) entry which is preliminary data.</text>
</comment>
<reference evidence="3 4" key="1">
    <citation type="submission" date="2019-08" db="EMBL/GenBank/DDBJ databases">
        <title>In-depth cultivation of the pig gut microbiome towards novel bacterial diversity and tailored functional studies.</title>
        <authorList>
            <person name="Wylensek D."/>
            <person name="Hitch T.C.A."/>
            <person name="Clavel T."/>
        </authorList>
    </citation>
    <scope>NUCLEOTIDE SEQUENCE [LARGE SCALE GENOMIC DNA]</scope>
    <source>
        <strain evidence="3 4">NM-380-WT-3C1</strain>
    </source>
</reference>
<dbReference type="EMBL" id="VUNN01000030">
    <property type="protein sequence ID" value="MSU07196.1"/>
    <property type="molecule type" value="Genomic_DNA"/>
</dbReference>
<dbReference type="Gene3D" id="2.60.40.4270">
    <property type="entry name" value="Listeria-Bacteroides repeat domain"/>
    <property type="match status" value="1"/>
</dbReference>
<dbReference type="PROSITE" id="PS51257">
    <property type="entry name" value="PROKAR_LIPOPROTEIN"/>
    <property type="match status" value="1"/>
</dbReference>
<dbReference type="Pfam" id="PF09479">
    <property type="entry name" value="Flg_new"/>
    <property type="match status" value="2"/>
</dbReference>